<keyword evidence="10" id="KW-1185">Reference proteome</keyword>
<evidence type="ECO:0000256" key="2">
    <source>
        <dbReference type="ARBA" id="ARBA00010139"/>
    </source>
</evidence>
<evidence type="ECO:0000256" key="5">
    <source>
        <dbReference type="ARBA" id="ARBA00022857"/>
    </source>
</evidence>
<dbReference type="PANTHER" id="PTHR43098">
    <property type="entry name" value="L-ORNITHINE N(5)-MONOOXYGENASE-RELATED"/>
    <property type="match status" value="1"/>
</dbReference>
<dbReference type="GO" id="GO:0016709">
    <property type="term" value="F:oxidoreductase activity, acting on paired donors, with incorporation or reduction of molecular oxygen, NAD(P)H as one donor, and incorporation of one atom of oxygen"/>
    <property type="evidence" value="ECO:0007669"/>
    <property type="project" value="UniProtKB-ARBA"/>
</dbReference>
<proteinExistence type="inferred from homology"/>
<organism evidence="9 10">
    <name type="scientific">Mycobacterium vicinigordonae</name>
    <dbReference type="NCBI Taxonomy" id="1719132"/>
    <lineage>
        <taxon>Bacteria</taxon>
        <taxon>Bacillati</taxon>
        <taxon>Actinomycetota</taxon>
        <taxon>Actinomycetes</taxon>
        <taxon>Mycobacteriales</taxon>
        <taxon>Mycobacteriaceae</taxon>
        <taxon>Mycobacterium</taxon>
    </lineage>
</organism>
<keyword evidence="5" id="KW-0521">NADP</keyword>
<dbReference type="Gene3D" id="3.50.50.60">
    <property type="entry name" value="FAD/NAD(P)-binding domain"/>
    <property type="match status" value="2"/>
</dbReference>
<reference evidence="10" key="1">
    <citation type="submission" date="2020-07" db="EMBL/GenBank/DDBJ databases">
        <title>Description of Mycobacterium gordonae subsp. intergordonae subsp.nov. and Mycobacterium gordonae subsp. gordonae subsp. nov.</title>
        <authorList>
            <person name="Yu X."/>
        </authorList>
    </citation>
    <scope>NUCLEOTIDE SEQUENCE [LARGE SCALE GENOMIC DNA]</scope>
    <source>
        <strain evidence="10">24</strain>
    </source>
</reference>
<sequence length="392" mass="42910">METQQVSVTVIVGAGARGIETALAQAGVTDVVTLERAVLRSEFDEDTDSWTLHTDQAPVQARVVIATDQTRFTPWIPDIDGRSDFRGEYFHAADWDRYFHPDGKRVAVLGTDSWAGHRLGQLIESARSVTVFPLAPRRVVTDMPRWTTRATRRLLRRRPDPGPEIGSAVTAITTTGIRTHNGIEHGVDAIVYGTGFATVDETLIGVGGRSLREAWQSGMEPFAGVAVHGFPNYFVLVGPDIPTQARYIAHCVAEMQRTGSRRIEVRRSSQQVFNERAHLGPISTPAPTGAFETFELSSGAPEYEDTYDGAATLEINGTRHPVRVRLTGHLDPLDGNYHWQGTAFDVLPDDSLKASRAGTLRIGQRSAPARIVEKTPWGTHSVAGMGAPPYPR</sequence>
<dbReference type="Proteomes" id="UP000510682">
    <property type="component" value="Chromosome"/>
</dbReference>
<dbReference type="InterPro" id="IPR036188">
    <property type="entry name" value="FAD/NAD-bd_sf"/>
</dbReference>
<dbReference type="Pfam" id="PF16170">
    <property type="entry name" value="DUF4873"/>
    <property type="match status" value="1"/>
</dbReference>
<evidence type="ECO:0000313" key="10">
    <source>
        <dbReference type="Proteomes" id="UP000510682"/>
    </source>
</evidence>
<reference evidence="10" key="3">
    <citation type="submission" date="2023-07" db="EMBL/GenBank/DDBJ databases">
        <title>Description of Mycobacterium gordonae subsp. intergordonae subsp.nov. and Mycobacterium gordonae subsp. gordonae subsp. nov.</title>
        <authorList>
            <person name="Huang H."/>
        </authorList>
    </citation>
    <scope>NUCLEOTIDE SEQUENCE [LARGE SCALE GENOMIC DNA]</scope>
    <source>
        <strain evidence="10">24</strain>
    </source>
</reference>
<evidence type="ECO:0000256" key="7">
    <source>
        <dbReference type="ARBA" id="ARBA00023033"/>
    </source>
</evidence>
<keyword evidence="6" id="KW-0560">Oxidoreductase</keyword>
<reference evidence="9 10" key="2">
    <citation type="submission" date="2020-07" db="EMBL/GenBank/DDBJ databases">
        <authorList>
            <person name="Yu X."/>
        </authorList>
    </citation>
    <scope>NUCLEOTIDE SEQUENCE [LARGE SCALE GENOMIC DNA]</scope>
    <source>
        <strain evidence="10">24</strain>
    </source>
</reference>
<evidence type="ECO:0000256" key="4">
    <source>
        <dbReference type="ARBA" id="ARBA00022827"/>
    </source>
</evidence>
<dbReference type="RefSeq" id="WP_180915219.1">
    <property type="nucleotide sequence ID" value="NZ_CP059165.1"/>
</dbReference>
<comment type="similarity">
    <text evidence="2">Belongs to the FAD-binding monooxygenase family.</text>
</comment>
<keyword evidence="3" id="KW-0285">Flavoprotein</keyword>
<keyword evidence="4" id="KW-0274">FAD</keyword>
<evidence type="ECO:0000259" key="8">
    <source>
        <dbReference type="Pfam" id="PF16170"/>
    </source>
</evidence>
<accession>A0A7D6E010</accession>
<keyword evidence="7" id="KW-0503">Monooxygenase</keyword>
<dbReference type="EMBL" id="CP059165">
    <property type="protein sequence ID" value="QLL06641.1"/>
    <property type="molecule type" value="Genomic_DNA"/>
</dbReference>
<dbReference type="SUPFAM" id="SSF51905">
    <property type="entry name" value="FAD/NAD(P)-binding domain"/>
    <property type="match status" value="1"/>
</dbReference>
<evidence type="ECO:0000313" key="9">
    <source>
        <dbReference type="EMBL" id="QLL06641.1"/>
    </source>
</evidence>
<dbReference type="InterPro" id="IPR032371">
    <property type="entry name" value="DUF4873"/>
</dbReference>
<protein>
    <submittedName>
        <fullName evidence="9">DUF4873 domain-containing protein</fullName>
    </submittedName>
</protein>
<evidence type="ECO:0000256" key="1">
    <source>
        <dbReference type="ARBA" id="ARBA00001974"/>
    </source>
</evidence>
<feature type="domain" description="DUF4873" evidence="8">
    <location>
        <begin position="304"/>
        <end position="391"/>
    </location>
</feature>
<evidence type="ECO:0000256" key="3">
    <source>
        <dbReference type="ARBA" id="ARBA00022630"/>
    </source>
</evidence>
<comment type="cofactor">
    <cofactor evidence="1">
        <name>FAD</name>
        <dbReference type="ChEBI" id="CHEBI:57692"/>
    </cofactor>
</comment>
<dbReference type="PANTHER" id="PTHR43098:SF3">
    <property type="entry name" value="L-ORNITHINE N(5)-MONOOXYGENASE-RELATED"/>
    <property type="match status" value="1"/>
</dbReference>
<dbReference type="KEGG" id="mgor:H0P51_23445"/>
<dbReference type="InterPro" id="IPR050775">
    <property type="entry name" value="FAD-binding_Monooxygenases"/>
</dbReference>
<evidence type="ECO:0000256" key="6">
    <source>
        <dbReference type="ARBA" id="ARBA00023002"/>
    </source>
</evidence>
<dbReference type="AlphaFoldDB" id="A0A7D6E010"/>
<name>A0A7D6E010_9MYCO</name>
<gene>
    <name evidence="9" type="ORF">H0P51_23445</name>
</gene>